<feature type="domain" description="Protein kinase" evidence="8">
    <location>
        <begin position="9"/>
        <end position="282"/>
    </location>
</feature>
<dbReference type="SUPFAM" id="SSF69304">
    <property type="entry name" value="Tricorn protease N-terminal domain"/>
    <property type="match status" value="2"/>
</dbReference>
<dbReference type="Gene3D" id="1.10.510.10">
    <property type="entry name" value="Transferase(Phosphotransferase) domain 1"/>
    <property type="match status" value="1"/>
</dbReference>
<dbReference type="eggNOG" id="COG0515">
    <property type="taxonomic scope" value="Bacteria"/>
</dbReference>
<keyword evidence="5 9" id="KW-0418">Kinase</keyword>
<keyword evidence="6 7" id="KW-0067">ATP-binding</keyword>
<dbReference type="EC" id="2.7.11.1" evidence="1"/>
<evidence type="ECO:0000256" key="3">
    <source>
        <dbReference type="ARBA" id="ARBA00022679"/>
    </source>
</evidence>
<dbReference type="OrthoDB" id="101360at2"/>
<evidence type="ECO:0000259" key="8">
    <source>
        <dbReference type="PROSITE" id="PS50011"/>
    </source>
</evidence>
<dbReference type="InterPro" id="IPR000719">
    <property type="entry name" value="Prot_kinase_dom"/>
</dbReference>
<dbReference type="STRING" id="234267.Acid_6852"/>
<evidence type="ECO:0000256" key="4">
    <source>
        <dbReference type="ARBA" id="ARBA00022741"/>
    </source>
</evidence>
<organism evidence="9">
    <name type="scientific">Solibacter usitatus (strain Ellin6076)</name>
    <dbReference type="NCBI Taxonomy" id="234267"/>
    <lineage>
        <taxon>Bacteria</taxon>
        <taxon>Pseudomonadati</taxon>
        <taxon>Acidobacteriota</taxon>
        <taxon>Terriglobia</taxon>
        <taxon>Bryobacterales</taxon>
        <taxon>Solibacteraceae</taxon>
        <taxon>Candidatus Solibacter</taxon>
    </lineage>
</organism>
<evidence type="ECO:0000256" key="2">
    <source>
        <dbReference type="ARBA" id="ARBA00022527"/>
    </source>
</evidence>
<dbReference type="EMBL" id="CP000473">
    <property type="protein sequence ID" value="ABJ87768.1"/>
    <property type="molecule type" value="Genomic_DNA"/>
</dbReference>
<dbReference type="SMART" id="SM00220">
    <property type="entry name" value="S_TKc"/>
    <property type="match status" value="1"/>
</dbReference>
<name>Q01RF2_SOLUE</name>
<dbReference type="PANTHER" id="PTHR43289:SF34">
    <property type="entry name" value="SERINE_THREONINE-PROTEIN KINASE YBDM-RELATED"/>
    <property type="match status" value="1"/>
</dbReference>
<dbReference type="KEGG" id="sus:Acid_6852"/>
<evidence type="ECO:0000313" key="9">
    <source>
        <dbReference type="EMBL" id="ABJ87768.1"/>
    </source>
</evidence>
<keyword evidence="2 9" id="KW-0723">Serine/threonine-protein kinase</keyword>
<dbReference type="Gene3D" id="2.120.10.30">
    <property type="entry name" value="TolB, C-terminal domain"/>
    <property type="match status" value="2"/>
</dbReference>
<dbReference type="SUPFAM" id="SSF56112">
    <property type="entry name" value="Protein kinase-like (PK-like)"/>
    <property type="match status" value="1"/>
</dbReference>
<proteinExistence type="predicted"/>
<dbReference type="Pfam" id="PF00069">
    <property type="entry name" value="Pkinase"/>
    <property type="match status" value="1"/>
</dbReference>
<dbReference type="PROSITE" id="PS00107">
    <property type="entry name" value="PROTEIN_KINASE_ATP"/>
    <property type="match status" value="1"/>
</dbReference>
<feature type="binding site" evidence="7">
    <location>
        <position position="38"/>
    </location>
    <ligand>
        <name>ATP</name>
        <dbReference type="ChEBI" id="CHEBI:30616"/>
    </ligand>
</feature>
<dbReference type="PROSITE" id="PS00108">
    <property type="entry name" value="PROTEIN_KINASE_ST"/>
    <property type="match status" value="1"/>
</dbReference>
<dbReference type="eggNOG" id="COG0823">
    <property type="taxonomic scope" value="Bacteria"/>
</dbReference>
<dbReference type="InterPro" id="IPR008271">
    <property type="entry name" value="Ser/Thr_kinase_AS"/>
</dbReference>
<dbReference type="PROSITE" id="PS50011">
    <property type="entry name" value="PROTEIN_KINASE_DOM"/>
    <property type="match status" value="1"/>
</dbReference>
<evidence type="ECO:0000256" key="1">
    <source>
        <dbReference type="ARBA" id="ARBA00012513"/>
    </source>
</evidence>
<evidence type="ECO:0000256" key="6">
    <source>
        <dbReference type="ARBA" id="ARBA00022840"/>
    </source>
</evidence>
<dbReference type="InterPro" id="IPR017441">
    <property type="entry name" value="Protein_kinase_ATP_BS"/>
</dbReference>
<keyword evidence="4 7" id="KW-0547">Nucleotide-binding</keyword>
<protein>
    <recommendedName>
        <fullName evidence="1">non-specific serine/threonine protein kinase</fullName>
        <ecNumber evidence="1">2.7.11.1</ecNumber>
    </recommendedName>
</protein>
<dbReference type="AlphaFoldDB" id="Q01RF2"/>
<reference evidence="9" key="1">
    <citation type="submission" date="2006-10" db="EMBL/GenBank/DDBJ databases">
        <title>Complete sequence of Solibacter usitatus Ellin6076.</title>
        <authorList>
            <consortium name="US DOE Joint Genome Institute"/>
            <person name="Copeland A."/>
            <person name="Lucas S."/>
            <person name="Lapidus A."/>
            <person name="Barry K."/>
            <person name="Detter J.C."/>
            <person name="Glavina del Rio T."/>
            <person name="Hammon N."/>
            <person name="Israni S."/>
            <person name="Dalin E."/>
            <person name="Tice H."/>
            <person name="Pitluck S."/>
            <person name="Thompson L.S."/>
            <person name="Brettin T."/>
            <person name="Bruce D."/>
            <person name="Han C."/>
            <person name="Tapia R."/>
            <person name="Gilna P."/>
            <person name="Schmutz J."/>
            <person name="Larimer F."/>
            <person name="Land M."/>
            <person name="Hauser L."/>
            <person name="Kyrpides N."/>
            <person name="Mikhailova N."/>
            <person name="Janssen P.H."/>
            <person name="Kuske C.R."/>
            <person name="Richardson P."/>
        </authorList>
    </citation>
    <scope>NUCLEOTIDE SEQUENCE</scope>
    <source>
        <strain evidence="9">Ellin6076</strain>
    </source>
</reference>
<evidence type="ECO:0000256" key="7">
    <source>
        <dbReference type="PROSITE-ProRule" id="PRU10141"/>
    </source>
</evidence>
<dbReference type="PANTHER" id="PTHR43289">
    <property type="entry name" value="MITOGEN-ACTIVATED PROTEIN KINASE KINASE KINASE 20-RELATED"/>
    <property type="match status" value="1"/>
</dbReference>
<dbReference type="InterPro" id="IPR011009">
    <property type="entry name" value="Kinase-like_dom_sf"/>
</dbReference>
<evidence type="ECO:0000256" key="5">
    <source>
        <dbReference type="ARBA" id="ARBA00022777"/>
    </source>
</evidence>
<keyword evidence="3" id="KW-0808">Transferase</keyword>
<dbReference type="FunFam" id="1.10.510.10:FF:000021">
    <property type="entry name" value="Serine/threonine protein kinase"/>
    <property type="match status" value="1"/>
</dbReference>
<dbReference type="CDD" id="cd14014">
    <property type="entry name" value="STKc_PknB_like"/>
    <property type="match status" value="1"/>
</dbReference>
<dbReference type="InterPro" id="IPR011042">
    <property type="entry name" value="6-blade_b-propeller_TolB-like"/>
</dbReference>
<dbReference type="Pfam" id="PF07676">
    <property type="entry name" value="PD40"/>
    <property type="match status" value="3"/>
</dbReference>
<dbReference type="Gene3D" id="3.30.200.20">
    <property type="entry name" value="Phosphorylase Kinase, domain 1"/>
    <property type="match status" value="1"/>
</dbReference>
<sequence length="912" mass="99562">MQSARVGHFGLLEKIGEGGMGQVYKARDTRLERFVAVKVLSDSRLADPGSRSRFTQEAKAASALNHPNIIVVHEIGEHDRQIYIVMELVDGKPLSQLIPKKGMRLTEALHIAVEIADALAAAHAAGIVHRDLKPANLMVDRLGRAKVLDFGLAKMTASAAVATDEETRTLAVTQLQTEEGVIMGSIPYMSPEQAEGRPVDARSDIFSFGAVLYEMITGRRAFGGESRVSTLAAVVEKDPVPPSEIAAGTPPELERLIARCLRKEVGRRSQSMADVKLALEELRDEADSGKLARPHIAAPGTNGASRWFWPALAGTCVLIAVASFAFAWLNHRAGASPQGPDLVRLSPDDRHSYSDPTISPDGKFVAFISERSGRRQLWLQQVGGGEPIQLTHSNETVSSASFFPDGTRIVYSTASSDRRRTSTIEVIPTLGGQSRSLLNGTDFGGVALSPDGQRIVYVDSGQPSPRLMIISSDGGPPRELANWERTQSQFKIEQAIWTSDSRWVLCTGSKRTQPDEWDWFAVPVDGGGPVATGAGAALRAAGLRMSSPRLMTGDRVLFGAGRARRVNAWEIRLSPRSWRANGPPRQLTFGTMNEWPWAISDTGTVAIEASNSSSDLYAIPFSPVTGQPTDRTRRLTQDERFKALIMVQGDPGAAYIGVEDRNSNTFRFNGYGLNLESARQTLLFPGLGADSRVMMTEDGQHVAYSIPENGAYSIHIGDVGAAAPPARVLCKSCGVALRFSSDGRFLFYSPETGTDSNRKHTIRLLEVASGNDHAWLEHPSDSITGIGTFGRDRAWLAVLTSSPGSTDRSSKYIVPWREAPVPFAEWIEIRIPTANFNFSLTGDFFYYFRGPEMMTVRFDAKSRRVSEPYEVKFVPGSAVTVKAEDQWSIRGSTIVFMSADRTSSVWLMKLPH</sequence>
<accession>Q01RF2</accession>
<dbReference type="GO" id="GO:0004674">
    <property type="term" value="F:protein serine/threonine kinase activity"/>
    <property type="evidence" value="ECO:0007669"/>
    <property type="project" value="UniProtKB-KW"/>
</dbReference>
<gene>
    <name evidence="9" type="ordered locus">Acid_6852</name>
</gene>
<dbReference type="InterPro" id="IPR011659">
    <property type="entry name" value="WD40"/>
</dbReference>
<dbReference type="GO" id="GO:0005524">
    <property type="term" value="F:ATP binding"/>
    <property type="evidence" value="ECO:0007669"/>
    <property type="project" value="UniProtKB-UniRule"/>
</dbReference>
<dbReference type="HOGENOM" id="CLU_012906_0_0_0"/>
<dbReference type="InParanoid" id="Q01RF2"/>